<keyword evidence="9" id="KW-0521">NADP</keyword>
<evidence type="ECO:0000256" key="5">
    <source>
        <dbReference type="ARBA" id="ARBA00022490"/>
    </source>
</evidence>
<dbReference type="Pfam" id="PF16690">
    <property type="entry name" value="MMACHC"/>
    <property type="match status" value="1"/>
</dbReference>
<dbReference type="RefSeq" id="XP_053589589.1">
    <property type="nucleotide sequence ID" value="XM_053725395.1"/>
</dbReference>
<evidence type="ECO:0000256" key="6">
    <source>
        <dbReference type="ARBA" id="ARBA00022630"/>
    </source>
</evidence>
<comment type="subcellular location">
    <subcellularLocation>
        <location evidence="3">Cytoplasm</location>
    </subcellularLocation>
</comment>
<sequence length="138" mass="16326">MQFFNLCSRSSFQKPVTERDAISRKKYFFLLFFLRKFIGLSLHPVYGGHFAFRSVLIFPNVRIPEFCESVPRPILTEPEDVRAALEKFNYNWKDSGFRDFGNPSRRYSTTQMEFFGRPVAERWEVLRPWIDGGAKNID</sequence>
<dbReference type="GeneID" id="78774136"/>
<evidence type="ECO:0000256" key="7">
    <source>
        <dbReference type="ARBA" id="ARBA00022643"/>
    </source>
</evidence>
<dbReference type="AlphaFoldDB" id="A0A6A5HJ31"/>
<keyword evidence="8" id="KW-0274">FAD</keyword>
<evidence type="ECO:0000256" key="11">
    <source>
        <dbReference type="ARBA" id="ARBA00031313"/>
    </source>
</evidence>
<dbReference type="GO" id="GO:0009235">
    <property type="term" value="P:cobalamin metabolic process"/>
    <property type="evidence" value="ECO:0007669"/>
    <property type="project" value="TreeGrafter"/>
</dbReference>
<keyword evidence="7" id="KW-0288">FMN</keyword>
<dbReference type="InterPro" id="IPR032037">
    <property type="entry name" value="MMACHC"/>
</dbReference>
<dbReference type="PANTHER" id="PTHR31457">
    <property type="entry name" value="METHYLMALONIC ACIDURIA AND HOMOCYSTINURIA TYPE C PROTEIN"/>
    <property type="match status" value="1"/>
</dbReference>
<evidence type="ECO:0000256" key="8">
    <source>
        <dbReference type="ARBA" id="ARBA00022827"/>
    </source>
</evidence>
<dbReference type="GO" id="GO:0032451">
    <property type="term" value="F:demethylase activity"/>
    <property type="evidence" value="ECO:0007669"/>
    <property type="project" value="TreeGrafter"/>
</dbReference>
<evidence type="ECO:0000256" key="2">
    <source>
        <dbReference type="ARBA" id="ARBA00001974"/>
    </source>
</evidence>
<dbReference type="GO" id="GO:0005737">
    <property type="term" value="C:cytoplasm"/>
    <property type="evidence" value="ECO:0007669"/>
    <property type="project" value="UniProtKB-SubCell"/>
</dbReference>
<dbReference type="Proteomes" id="UP000483820">
    <property type="component" value="Chromosome II"/>
</dbReference>
<evidence type="ECO:0000256" key="10">
    <source>
        <dbReference type="ARBA" id="ARBA00023002"/>
    </source>
</evidence>
<organism evidence="12 13">
    <name type="scientific">Caenorhabditis remanei</name>
    <name type="common">Caenorhabditis vulgaris</name>
    <dbReference type="NCBI Taxonomy" id="31234"/>
    <lineage>
        <taxon>Eukaryota</taxon>
        <taxon>Metazoa</taxon>
        <taxon>Ecdysozoa</taxon>
        <taxon>Nematoda</taxon>
        <taxon>Chromadorea</taxon>
        <taxon>Rhabditida</taxon>
        <taxon>Rhabditina</taxon>
        <taxon>Rhabditomorpha</taxon>
        <taxon>Rhabditoidea</taxon>
        <taxon>Rhabditidae</taxon>
        <taxon>Peloderinae</taxon>
        <taxon>Caenorhabditis</taxon>
    </lineage>
</organism>
<accession>A0A6A5HJ31</accession>
<comment type="caution">
    <text evidence="12">The sequence shown here is derived from an EMBL/GenBank/DDBJ whole genome shotgun (WGS) entry which is preliminary data.</text>
</comment>
<evidence type="ECO:0000256" key="9">
    <source>
        <dbReference type="ARBA" id="ARBA00022857"/>
    </source>
</evidence>
<comment type="cofactor">
    <cofactor evidence="1">
        <name>FMN</name>
        <dbReference type="ChEBI" id="CHEBI:58210"/>
    </cofactor>
</comment>
<name>A0A6A5HJ31_CAERE</name>
<evidence type="ECO:0000256" key="3">
    <source>
        <dbReference type="ARBA" id="ARBA00004496"/>
    </source>
</evidence>
<protein>
    <recommendedName>
        <fullName evidence="11">Cyanocobalamin reductase (cyanide-eliminating)</fullName>
    </recommendedName>
</protein>
<dbReference type="CTD" id="78774136"/>
<dbReference type="EMBL" id="WUAV01000002">
    <property type="protein sequence ID" value="KAF1765972.1"/>
    <property type="molecule type" value="Genomic_DNA"/>
</dbReference>
<dbReference type="GO" id="GO:0033787">
    <property type="term" value="F:cyanocobalamin reductase (cyanide-eliminating) (NADP+) activity"/>
    <property type="evidence" value="ECO:0007669"/>
    <property type="project" value="TreeGrafter"/>
</dbReference>
<evidence type="ECO:0000313" key="12">
    <source>
        <dbReference type="EMBL" id="KAF1765972.1"/>
    </source>
</evidence>
<comment type="similarity">
    <text evidence="4">Belongs to the MMACHC family.</text>
</comment>
<dbReference type="GO" id="GO:0071949">
    <property type="term" value="F:FAD binding"/>
    <property type="evidence" value="ECO:0007669"/>
    <property type="project" value="TreeGrafter"/>
</dbReference>
<evidence type="ECO:0000313" key="13">
    <source>
        <dbReference type="Proteomes" id="UP000483820"/>
    </source>
</evidence>
<evidence type="ECO:0000256" key="1">
    <source>
        <dbReference type="ARBA" id="ARBA00001917"/>
    </source>
</evidence>
<dbReference type="PANTHER" id="PTHR31457:SF2">
    <property type="entry name" value="CYANOCOBALAMIN REDUCTASE _ ALKYLCOBALAMIN DEALKYLASE"/>
    <property type="match status" value="1"/>
</dbReference>
<gene>
    <name evidence="12" type="ORF">GCK72_005926</name>
</gene>
<keyword evidence="6" id="KW-0285">Flavoprotein</keyword>
<evidence type="ECO:0000256" key="4">
    <source>
        <dbReference type="ARBA" id="ARBA00007762"/>
    </source>
</evidence>
<dbReference type="KEGG" id="crq:GCK72_005926"/>
<comment type="cofactor">
    <cofactor evidence="2">
        <name>FAD</name>
        <dbReference type="ChEBI" id="CHEBI:57692"/>
    </cofactor>
</comment>
<reference evidence="12 13" key="1">
    <citation type="submission" date="2019-12" db="EMBL/GenBank/DDBJ databases">
        <title>Chromosome-level assembly of the Caenorhabditis remanei genome.</title>
        <authorList>
            <person name="Teterina A.A."/>
            <person name="Willis J.H."/>
            <person name="Phillips P.C."/>
        </authorList>
    </citation>
    <scope>NUCLEOTIDE SEQUENCE [LARGE SCALE GENOMIC DNA]</scope>
    <source>
        <strain evidence="12 13">PX506</strain>
        <tissue evidence="12">Whole organism</tissue>
    </source>
</reference>
<keyword evidence="5" id="KW-0963">Cytoplasm</keyword>
<proteinExistence type="inferred from homology"/>
<keyword evidence="10" id="KW-0560">Oxidoreductase</keyword>